<dbReference type="InterPro" id="IPR050515">
    <property type="entry name" value="Beta-lactam/transpept"/>
</dbReference>
<keyword evidence="8" id="KW-1185">Reference proteome</keyword>
<name>A0A917AN23_9MICC</name>
<evidence type="ECO:0000256" key="1">
    <source>
        <dbReference type="ARBA" id="ARBA00004370"/>
    </source>
</evidence>
<dbReference type="GO" id="GO:0008658">
    <property type="term" value="F:penicillin binding"/>
    <property type="evidence" value="ECO:0007669"/>
    <property type="project" value="InterPro"/>
</dbReference>
<dbReference type="Gene3D" id="3.90.1310.10">
    <property type="entry name" value="Penicillin-binding protein 2a (Domain 2)"/>
    <property type="match status" value="1"/>
</dbReference>
<reference evidence="7" key="2">
    <citation type="submission" date="2020-09" db="EMBL/GenBank/DDBJ databases">
        <authorList>
            <person name="Sun Q."/>
            <person name="Zhou Y."/>
        </authorList>
    </citation>
    <scope>NUCLEOTIDE SEQUENCE</scope>
    <source>
        <strain evidence="7">CGMCC 1.15388</strain>
    </source>
</reference>
<evidence type="ECO:0000259" key="6">
    <source>
        <dbReference type="Pfam" id="PF03717"/>
    </source>
</evidence>
<dbReference type="Gene3D" id="3.30.450.330">
    <property type="match status" value="1"/>
</dbReference>
<protein>
    <submittedName>
        <fullName evidence="7">Cell division protein FtsI</fullName>
    </submittedName>
</protein>
<feature type="domain" description="Penicillin-binding protein dimerisation" evidence="6">
    <location>
        <begin position="60"/>
        <end position="185"/>
    </location>
</feature>
<gene>
    <name evidence="7" type="ORF">GCM10011401_05760</name>
</gene>
<reference evidence="7" key="1">
    <citation type="journal article" date="2014" name="Int. J. Syst. Evol. Microbiol.">
        <title>Complete genome sequence of Corynebacterium casei LMG S-19264T (=DSM 44701T), isolated from a smear-ripened cheese.</title>
        <authorList>
            <consortium name="US DOE Joint Genome Institute (JGI-PGF)"/>
            <person name="Walter F."/>
            <person name="Albersmeier A."/>
            <person name="Kalinowski J."/>
            <person name="Ruckert C."/>
        </authorList>
    </citation>
    <scope>NUCLEOTIDE SEQUENCE</scope>
    <source>
        <strain evidence="7">CGMCC 1.15388</strain>
    </source>
</reference>
<sequence>MGAASAARSTTMMSQRMRIALAFMAVVLLVMGLRLFHVQGLDTSGHAQAAVSERLRSVPVPAERGDILDTQGRVMATSVDRYDLVVDQRLVDDFRERDEDTGLMTTVSIESAIDELAEIVDEDPEALAEDMTGDSHYTVVAASVTPEEEERALEVGIPGLYSEQVPQRSYPSGPVAGSILGFMGSDGPLEGVESVHDDVLAGQDGERMYEIGASGVRIPTATYEEIPAEHGQDVQLTIDQDLQWFAQEAIAQKTNQYNAQWGNATVVDLQSGEILAMADSETVDPSDPGEADELFRRPLALTQDFEPGSSGKAVTFAAALEEGALSPTDEFTVPDEYTVDGETIQDARPHEDYEMTAAGIFARSYNTGTVMIGNELDEQTRYEYMRDVGLGEPIDIGLGIEGESILRAPDEWDRRQPLSTQFGQGYTSTVLHTVQQYQALANDGVHVPLSVVDSYVDSEGNVAPYETEEPDRIFSSETSEEMMRMLEGVVEYGSAPEAAIEGYRVGGKTGSAEAAGEAGGFDGYTMSFVGVAPLDDPQYLVSVAVHRPQGEWGDWEVADTFQQIMSHTLSTYNVPPSGAEDESYDGFVGDNQDYSW</sequence>
<keyword evidence="7" id="KW-0132">Cell division</keyword>
<dbReference type="Pfam" id="PF00905">
    <property type="entry name" value="Transpeptidase"/>
    <property type="match status" value="1"/>
</dbReference>
<dbReference type="InterPro" id="IPR005311">
    <property type="entry name" value="PBP_dimer"/>
</dbReference>
<dbReference type="InterPro" id="IPR001460">
    <property type="entry name" value="PCN-bd_Tpept"/>
</dbReference>
<dbReference type="PANTHER" id="PTHR30627">
    <property type="entry name" value="PEPTIDOGLYCAN D,D-TRANSPEPTIDASE"/>
    <property type="match status" value="1"/>
</dbReference>
<keyword evidence="7" id="KW-0131">Cell cycle</keyword>
<feature type="domain" description="Penicillin-binding protein transpeptidase" evidence="5">
    <location>
        <begin position="264"/>
        <end position="565"/>
    </location>
</feature>
<comment type="similarity">
    <text evidence="2">Belongs to the transpeptidase family.</text>
</comment>
<evidence type="ECO:0000256" key="4">
    <source>
        <dbReference type="SAM" id="MobiDB-lite"/>
    </source>
</evidence>
<evidence type="ECO:0000259" key="5">
    <source>
        <dbReference type="Pfam" id="PF00905"/>
    </source>
</evidence>
<dbReference type="GO" id="GO:0051301">
    <property type="term" value="P:cell division"/>
    <property type="evidence" value="ECO:0007669"/>
    <property type="project" value="UniProtKB-KW"/>
</dbReference>
<dbReference type="RefSeq" id="WP_188682629.1">
    <property type="nucleotide sequence ID" value="NZ_BMIS01000002.1"/>
</dbReference>
<proteinExistence type="inferred from homology"/>
<keyword evidence="3" id="KW-0472">Membrane</keyword>
<feature type="region of interest" description="Disordered" evidence="4">
    <location>
        <begin position="576"/>
        <end position="596"/>
    </location>
</feature>
<organism evidence="7 8">
    <name type="scientific">Nesterenkonia cremea</name>
    <dbReference type="NCBI Taxonomy" id="1882340"/>
    <lineage>
        <taxon>Bacteria</taxon>
        <taxon>Bacillati</taxon>
        <taxon>Actinomycetota</taxon>
        <taxon>Actinomycetes</taxon>
        <taxon>Micrococcales</taxon>
        <taxon>Micrococcaceae</taxon>
        <taxon>Nesterenkonia</taxon>
    </lineage>
</organism>
<evidence type="ECO:0000313" key="8">
    <source>
        <dbReference type="Proteomes" id="UP000633136"/>
    </source>
</evidence>
<dbReference type="InterPro" id="IPR012338">
    <property type="entry name" value="Beta-lactam/transpept-like"/>
</dbReference>
<dbReference type="AlphaFoldDB" id="A0A917AN23"/>
<dbReference type="SUPFAM" id="SSF56601">
    <property type="entry name" value="beta-lactamase/transpeptidase-like"/>
    <property type="match status" value="1"/>
</dbReference>
<evidence type="ECO:0000256" key="2">
    <source>
        <dbReference type="ARBA" id="ARBA00007171"/>
    </source>
</evidence>
<dbReference type="Proteomes" id="UP000633136">
    <property type="component" value="Unassembled WGS sequence"/>
</dbReference>
<comment type="caution">
    <text evidence="7">The sequence shown here is derived from an EMBL/GenBank/DDBJ whole genome shotgun (WGS) entry which is preliminary data.</text>
</comment>
<dbReference type="PANTHER" id="PTHR30627:SF1">
    <property type="entry name" value="PEPTIDOGLYCAN D,D-TRANSPEPTIDASE FTSI"/>
    <property type="match status" value="1"/>
</dbReference>
<dbReference type="EMBL" id="BMIS01000002">
    <property type="protein sequence ID" value="GGE61681.1"/>
    <property type="molecule type" value="Genomic_DNA"/>
</dbReference>
<dbReference type="InterPro" id="IPR036138">
    <property type="entry name" value="PBP_dimer_sf"/>
</dbReference>
<evidence type="ECO:0000313" key="7">
    <source>
        <dbReference type="EMBL" id="GGE61681.1"/>
    </source>
</evidence>
<dbReference type="GO" id="GO:0005886">
    <property type="term" value="C:plasma membrane"/>
    <property type="evidence" value="ECO:0007669"/>
    <property type="project" value="TreeGrafter"/>
</dbReference>
<dbReference type="Pfam" id="PF03717">
    <property type="entry name" value="PBP_dimer"/>
    <property type="match status" value="1"/>
</dbReference>
<accession>A0A917AN23</accession>
<evidence type="ECO:0000256" key="3">
    <source>
        <dbReference type="ARBA" id="ARBA00023136"/>
    </source>
</evidence>
<comment type="subcellular location">
    <subcellularLocation>
        <location evidence="1">Membrane</location>
    </subcellularLocation>
</comment>
<dbReference type="SUPFAM" id="SSF56519">
    <property type="entry name" value="Penicillin binding protein dimerisation domain"/>
    <property type="match status" value="1"/>
</dbReference>
<dbReference type="GO" id="GO:0071555">
    <property type="term" value="P:cell wall organization"/>
    <property type="evidence" value="ECO:0007669"/>
    <property type="project" value="TreeGrafter"/>
</dbReference>
<dbReference type="Gene3D" id="3.40.710.10">
    <property type="entry name" value="DD-peptidase/beta-lactamase superfamily"/>
    <property type="match status" value="1"/>
</dbReference>